<keyword evidence="8" id="KW-0862">Zinc</keyword>
<dbReference type="GO" id="GO:0035861">
    <property type="term" value="C:site of double-strand break"/>
    <property type="evidence" value="ECO:0007669"/>
    <property type="project" value="TreeGrafter"/>
</dbReference>
<keyword evidence="4" id="KW-0548">Nucleotidyltransferase</keyword>
<reference evidence="18" key="1">
    <citation type="submission" date="2020-05" db="UniProtKB">
        <authorList>
            <consortium name="EnsemblMetazoa"/>
        </authorList>
    </citation>
    <scope>IDENTIFICATION</scope>
    <source>
        <strain evidence="18">BB02</strain>
    </source>
</reference>
<dbReference type="InterPro" id="IPR008893">
    <property type="entry name" value="WGR_domain"/>
</dbReference>
<dbReference type="PANTHER" id="PTHR10459:SF66">
    <property type="entry name" value="PROTEIN MONO-ADP-RIBOSYLTRANSFERASE PARP3"/>
    <property type="match status" value="1"/>
</dbReference>
<evidence type="ECO:0000256" key="13">
    <source>
        <dbReference type="RuleBase" id="RU362114"/>
    </source>
</evidence>
<protein>
    <recommendedName>
        <fullName evidence="13">Poly [ADP-ribose] polymerase</fullName>
        <shortName evidence="13">PARP</shortName>
        <ecNumber evidence="13">2.4.2.-</ecNumber>
    </recommendedName>
</protein>
<keyword evidence="2 13" id="KW-0328">Glycosyltransferase</keyword>
<dbReference type="GO" id="GO:0005730">
    <property type="term" value="C:nucleolus"/>
    <property type="evidence" value="ECO:0007669"/>
    <property type="project" value="TreeGrafter"/>
</dbReference>
<dbReference type="GO" id="GO:0006302">
    <property type="term" value="P:double-strand break repair"/>
    <property type="evidence" value="ECO:0007669"/>
    <property type="project" value="TreeGrafter"/>
</dbReference>
<evidence type="ECO:0000256" key="14">
    <source>
        <dbReference type="SAM" id="MobiDB-lite"/>
    </source>
</evidence>
<evidence type="ECO:0000256" key="8">
    <source>
        <dbReference type="ARBA" id="ARBA00022833"/>
    </source>
</evidence>
<evidence type="ECO:0000256" key="10">
    <source>
        <dbReference type="ARBA" id="ARBA00023125"/>
    </source>
</evidence>
<dbReference type="GO" id="GO:0070212">
    <property type="term" value="P:protein poly-ADP-ribosylation"/>
    <property type="evidence" value="ECO:0007669"/>
    <property type="project" value="TreeGrafter"/>
</dbReference>
<dbReference type="InterPro" id="IPR004102">
    <property type="entry name" value="Poly(ADP-ribose)pol_reg_dom"/>
</dbReference>
<organism evidence="18 19">
    <name type="scientific">Biomphalaria glabrata</name>
    <name type="common">Bloodfluke planorb</name>
    <name type="synonym">Freshwater snail</name>
    <dbReference type="NCBI Taxonomy" id="6526"/>
    <lineage>
        <taxon>Eukaryota</taxon>
        <taxon>Metazoa</taxon>
        <taxon>Spiralia</taxon>
        <taxon>Lophotrochozoa</taxon>
        <taxon>Mollusca</taxon>
        <taxon>Gastropoda</taxon>
        <taxon>Heterobranchia</taxon>
        <taxon>Euthyneura</taxon>
        <taxon>Panpulmonata</taxon>
        <taxon>Hygrophila</taxon>
        <taxon>Lymnaeoidea</taxon>
        <taxon>Planorbidae</taxon>
        <taxon>Biomphalaria</taxon>
    </lineage>
</organism>
<feature type="domain" description="PARP alpha-helical" evidence="16">
    <location>
        <begin position="177"/>
        <end position="294"/>
    </location>
</feature>
<dbReference type="SMART" id="SM00773">
    <property type="entry name" value="WGR"/>
    <property type="match status" value="1"/>
</dbReference>
<keyword evidence="6" id="KW-0677">Repeat</keyword>
<dbReference type="GO" id="GO:0016779">
    <property type="term" value="F:nucleotidyltransferase activity"/>
    <property type="evidence" value="ECO:0007669"/>
    <property type="project" value="UniProtKB-KW"/>
</dbReference>
<keyword evidence="9 13" id="KW-0520">NAD</keyword>
<dbReference type="InterPro" id="IPR050800">
    <property type="entry name" value="ARTD/PARP"/>
</dbReference>
<evidence type="ECO:0000259" key="17">
    <source>
        <dbReference type="PROSITE" id="PS51977"/>
    </source>
</evidence>
<evidence type="ECO:0000313" key="18">
    <source>
        <dbReference type="EnsemblMetazoa" id="BGLB002964-PD"/>
    </source>
</evidence>
<dbReference type="SUPFAM" id="SSF56399">
    <property type="entry name" value="ADP-ribosylation"/>
    <property type="match status" value="1"/>
</dbReference>
<keyword evidence="7" id="KW-0863">Zinc-finger</keyword>
<proteinExistence type="inferred from homology"/>
<dbReference type="RefSeq" id="XP_013068783.2">
    <property type="nucleotide sequence ID" value="XM_013213329.2"/>
</dbReference>
<evidence type="ECO:0000256" key="1">
    <source>
        <dbReference type="ARBA" id="ARBA00004123"/>
    </source>
</evidence>
<dbReference type="OrthoDB" id="2017365at2759"/>
<evidence type="ECO:0000259" key="16">
    <source>
        <dbReference type="PROSITE" id="PS51060"/>
    </source>
</evidence>
<comment type="subcellular location">
    <subcellularLocation>
        <location evidence="1">Nucleus</location>
    </subcellularLocation>
</comment>
<comment type="similarity">
    <text evidence="12">Belongs to the ARTD/PARP family.</text>
</comment>
<dbReference type="InterPro" id="IPR012317">
    <property type="entry name" value="Poly(ADP-ribose)pol_cat_dom"/>
</dbReference>
<dbReference type="Pfam" id="PF05406">
    <property type="entry name" value="WGR"/>
    <property type="match status" value="1"/>
</dbReference>
<evidence type="ECO:0000256" key="9">
    <source>
        <dbReference type="ARBA" id="ARBA00023027"/>
    </source>
</evidence>
<dbReference type="SUPFAM" id="SSF47587">
    <property type="entry name" value="Domain of poly(ADP-ribose) polymerase"/>
    <property type="match status" value="1"/>
</dbReference>
<evidence type="ECO:0000256" key="2">
    <source>
        <dbReference type="ARBA" id="ARBA00022676"/>
    </source>
</evidence>
<name>A0A2C9JIB7_BIOGL</name>
<accession>A0A2C9JIB7</accession>
<keyword evidence="5" id="KW-0479">Metal-binding</keyword>
<dbReference type="FunFam" id="1.20.142.10:FF:000001">
    <property type="entry name" value="Poly [ADP-ribose] polymerase"/>
    <property type="match status" value="1"/>
</dbReference>
<dbReference type="Gene3D" id="2.20.140.10">
    <property type="entry name" value="WGR domain"/>
    <property type="match status" value="1"/>
</dbReference>
<evidence type="ECO:0000256" key="3">
    <source>
        <dbReference type="ARBA" id="ARBA00022679"/>
    </source>
</evidence>
<dbReference type="EnsemblMetazoa" id="BGLB002964-RE">
    <property type="protein sequence ID" value="BGLB002964-PE"/>
    <property type="gene ID" value="BGLB002964"/>
</dbReference>
<dbReference type="CDD" id="cd01437">
    <property type="entry name" value="parp_like"/>
    <property type="match status" value="1"/>
</dbReference>
<dbReference type="SUPFAM" id="SSF142921">
    <property type="entry name" value="WGR domain-like"/>
    <property type="match status" value="1"/>
</dbReference>
<dbReference type="EnsemblMetazoa" id="BGLB002964-RB">
    <property type="protein sequence ID" value="BGLB002964-PB"/>
    <property type="gene ID" value="BGLB002964"/>
</dbReference>
<gene>
    <name evidence="18" type="primary">106056544</name>
</gene>
<evidence type="ECO:0000256" key="12">
    <source>
        <dbReference type="ARBA" id="ARBA00024347"/>
    </source>
</evidence>
<dbReference type="FunFam" id="2.20.140.10:FF:000001">
    <property type="entry name" value="Poly [ADP-ribose] polymerase"/>
    <property type="match status" value="1"/>
</dbReference>
<dbReference type="GO" id="GO:1990404">
    <property type="term" value="F:NAD+-protein mono-ADP-ribosyltransferase activity"/>
    <property type="evidence" value="ECO:0007669"/>
    <property type="project" value="TreeGrafter"/>
</dbReference>
<dbReference type="KEGG" id="bgt:106056544"/>
<dbReference type="Proteomes" id="UP000076420">
    <property type="component" value="Unassembled WGS sequence"/>
</dbReference>
<keyword evidence="3 13" id="KW-0808">Transferase</keyword>
<dbReference type="STRING" id="6526.A0A2C9JIB7"/>
<evidence type="ECO:0000256" key="4">
    <source>
        <dbReference type="ARBA" id="ARBA00022695"/>
    </source>
</evidence>
<dbReference type="EC" id="2.4.2.-" evidence="13"/>
<feature type="domain" description="PARP catalytic" evidence="15">
    <location>
        <begin position="310"/>
        <end position="527"/>
    </location>
</feature>
<dbReference type="GO" id="GO:0003950">
    <property type="term" value="F:NAD+ poly-ADP-ribosyltransferase activity"/>
    <property type="evidence" value="ECO:0007669"/>
    <property type="project" value="UniProtKB-UniRule"/>
</dbReference>
<sequence>MPPKRKAAGASAKASKSKKVKTEPETPTIKDHIAALKSEDKGVKRKHMADQLFPQARLAQVFEDYDAMLNQTNIQQNNNKFYIIQVLTLNGLYYVWNRWGRVGESGQNACKNFASSDAAVKDFEKKFHDKTKNRWGERQNFKPVPGKYTLLEMAGNDEDIDQVDSKIDTSDNKITEACTLDKSTQSLIKLIFDNDMFKAALKNLDIDTNKMPLGKLSKTQIAKGFEALEALEEAINKKLSKDKIKQLTSTFYTIIPHTFGRSVPPVIDSIEMVQKKYDMLAVLGDIEMAQCIQKDKESSASNIKTGTAPHPLDVNYGVLNCKLKPLPKSSNTYKVLEKYFQATKGISSQKLTLSNIWEVDREGEGKRFATNDKIDYRKLLWHGTNVAVVAAILKTGLRIMPHSGGRVGRGIYFASEYNKSAGYVCPAQGQGILFLNEVALGKQHKILMDDCSLTTAPKGSDSVLACGQQEPDAKDDTVIKLDGNNVIVPQGKPKNIPAHSSSSFWQSEYLIYREDQARIRYLLLFNM</sequence>
<dbReference type="RefSeq" id="XP_013068784.2">
    <property type="nucleotide sequence ID" value="XM_013213330.2"/>
</dbReference>
<dbReference type="Gene3D" id="3.90.228.10">
    <property type="match status" value="1"/>
</dbReference>
<dbReference type="InterPro" id="IPR036930">
    <property type="entry name" value="WGR_dom_sf"/>
</dbReference>
<dbReference type="RefSeq" id="XP_013068782.2">
    <property type="nucleotide sequence ID" value="XM_013213328.2"/>
</dbReference>
<keyword evidence="11" id="KW-0539">Nucleus</keyword>
<feature type="region of interest" description="Disordered" evidence="14">
    <location>
        <begin position="1"/>
        <end position="28"/>
    </location>
</feature>
<dbReference type="PROSITE" id="PS51059">
    <property type="entry name" value="PARP_CATALYTIC"/>
    <property type="match status" value="1"/>
</dbReference>
<dbReference type="EnsemblMetazoa" id="BGLB002964-RD">
    <property type="protein sequence ID" value="BGLB002964-PD"/>
    <property type="gene ID" value="BGLB002964"/>
</dbReference>
<dbReference type="PROSITE" id="PS51060">
    <property type="entry name" value="PARP_ALPHA_HD"/>
    <property type="match status" value="1"/>
</dbReference>
<keyword evidence="10" id="KW-0238">DNA-binding</keyword>
<dbReference type="GO" id="GO:0003677">
    <property type="term" value="F:DNA binding"/>
    <property type="evidence" value="ECO:0007669"/>
    <property type="project" value="UniProtKB-KW"/>
</dbReference>
<dbReference type="Pfam" id="PF00644">
    <property type="entry name" value="PARP"/>
    <property type="match status" value="1"/>
</dbReference>
<dbReference type="Pfam" id="PF02877">
    <property type="entry name" value="PARP_reg"/>
    <property type="match status" value="1"/>
</dbReference>
<evidence type="ECO:0000313" key="19">
    <source>
        <dbReference type="Proteomes" id="UP000076420"/>
    </source>
</evidence>
<dbReference type="CDD" id="cd08002">
    <property type="entry name" value="WGR_PARP3_like"/>
    <property type="match status" value="1"/>
</dbReference>
<dbReference type="PROSITE" id="PS51977">
    <property type="entry name" value="WGR"/>
    <property type="match status" value="1"/>
</dbReference>
<evidence type="ECO:0000256" key="6">
    <source>
        <dbReference type="ARBA" id="ARBA00022737"/>
    </source>
</evidence>
<dbReference type="VEuPathDB" id="VectorBase:BGLAX_039530"/>
<dbReference type="AlphaFoldDB" id="A0A2C9JIB7"/>
<dbReference type="PANTHER" id="PTHR10459">
    <property type="entry name" value="DNA LIGASE"/>
    <property type="match status" value="1"/>
</dbReference>
<feature type="domain" description="WGR" evidence="17">
    <location>
        <begin position="58"/>
        <end position="148"/>
    </location>
</feature>
<dbReference type="VEuPathDB" id="VectorBase:BGLB002964"/>
<evidence type="ECO:0000256" key="5">
    <source>
        <dbReference type="ARBA" id="ARBA00022723"/>
    </source>
</evidence>
<dbReference type="Gene3D" id="1.20.142.10">
    <property type="entry name" value="Poly(ADP-ribose) polymerase, regulatory domain"/>
    <property type="match status" value="1"/>
</dbReference>
<evidence type="ECO:0000256" key="7">
    <source>
        <dbReference type="ARBA" id="ARBA00022771"/>
    </source>
</evidence>
<evidence type="ECO:0000256" key="11">
    <source>
        <dbReference type="ARBA" id="ARBA00023242"/>
    </source>
</evidence>
<evidence type="ECO:0000259" key="15">
    <source>
        <dbReference type="PROSITE" id="PS51059"/>
    </source>
</evidence>
<dbReference type="InterPro" id="IPR036616">
    <property type="entry name" value="Poly(ADP-ribose)pol_reg_dom_sf"/>
</dbReference>
<dbReference type="EnsemblMetazoa" id="BGLB002964-RC">
    <property type="protein sequence ID" value="BGLB002964-PC"/>
    <property type="gene ID" value="BGLB002964"/>
</dbReference>
<dbReference type="GO" id="GO:0008270">
    <property type="term" value="F:zinc ion binding"/>
    <property type="evidence" value="ECO:0007669"/>
    <property type="project" value="UniProtKB-KW"/>
</dbReference>